<dbReference type="EC" id="3.5.1.23" evidence="4"/>
<evidence type="ECO:0000313" key="7">
    <source>
        <dbReference type="EMBL" id="VEL18527.1"/>
    </source>
</evidence>
<dbReference type="GO" id="GO:0005576">
    <property type="term" value="C:extracellular region"/>
    <property type="evidence" value="ECO:0007669"/>
    <property type="project" value="TreeGrafter"/>
</dbReference>
<proteinExistence type="inferred from homology"/>
<keyword evidence="3" id="KW-0479">Metal-binding</keyword>
<evidence type="ECO:0000256" key="3">
    <source>
        <dbReference type="PIRSR" id="PIRSR606823-2"/>
    </source>
</evidence>
<evidence type="ECO:0000259" key="6">
    <source>
        <dbReference type="Pfam" id="PF04734"/>
    </source>
</evidence>
<dbReference type="GO" id="GO:0016020">
    <property type="term" value="C:membrane"/>
    <property type="evidence" value="ECO:0007669"/>
    <property type="project" value="GOC"/>
</dbReference>
<feature type="signal peptide" evidence="5">
    <location>
        <begin position="1"/>
        <end position="27"/>
    </location>
</feature>
<feature type="binding site" evidence="3">
    <location>
        <position position="241"/>
    </location>
    <ligand>
        <name>Zn(2+)</name>
        <dbReference type="ChEBI" id="CHEBI:29105"/>
    </ligand>
</feature>
<dbReference type="GO" id="GO:0017040">
    <property type="term" value="F:N-acylsphingosine amidohydrolase activity"/>
    <property type="evidence" value="ECO:0007669"/>
    <property type="project" value="UniProtKB-UniRule"/>
</dbReference>
<dbReference type="GO" id="GO:0046872">
    <property type="term" value="F:metal ion binding"/>
    <property type="evidence" value="ECO:0007669"/>
    <property type="project" value="UniProtKB-KW"/>
</dbReference>
<dbReference type="EMBL" id="CAAALY010037402">
    <property type="protein sequence ID" value="VEL18527.1"/>
    <property type="molecule type" value="Genomic_DNA"/>
</dbReference>
<reference evidence="7" key="1">
    <citation type="submission" date="2018-11" db="EMBL/GenBank/DDBJ databases">
        <authorList>
            <consortium name="Pathogen Informatics"/>
        </authorList>
    </citation>
    <scope>NUCLEOTIDE SEQUENCE</scope>
</reference>
<evidence type="ECO:0000256" key="1">
    <source>
        <dbReference type="ARBA" id="ARBA00019235"/>
    </source>
</evidence>
<evidence type="ECO:0000256" key="2">
    <source>
        <dbReference type="PIRSR" id="PIRSR606823-1"/>
    </source>
</evidence>
<gene>
    <name evidence="7" type="ORF">PXEA_LOCUS11967</name>
</gene>
<dbReference type="PANTHER" id="PTHR12670">
    <property type="entry name" value="CERAMIDASE"/>
    <property type="match status" value="1"/>
</dbReference>
<dbReference type="Proteomes" id="UP000784294">
    <property type="component" value="Unassembled WGS sequence"/>
</dbReference>
<accession>A0A3S4ZS92</accession>
<sequence length="426" mass="47029">MRYFACLLFYFISMLLLLLLLIAPACSYYIGVGIGDITGPAAEVNMMGYANPDQTDSGIHLRLYSRAFIIKENQFSKPIAFVSLDAGMTSQLVKFEVVNRLKTLFNATYDHSNVMLSSTHTHSGPAGYFQYLLFTITSMGFVGQSYEALVEGIVKKLQSIYQAHFNVKEGKILYSKGDLYNASINRSPASYMLNPEEERAKYILFVLTFRYKTDVDKEMLLLKFVDSKGNPMGMINWFAVHGVSMNSSNLLISSDNKGVASILFESAMNKKPILGKGPFVAAFAQSNEGDVSPNIKGPVCIDTGKPCDYVRSTCDGKSQKCIAFGPGKDMFESTMIIGKQQFKKALELFDAATDEVSGQVSSIHQYVDMTNVNVQYKEGRKGSTCKPAMGFSFAAGTVDGPGAFDFSQGGFFFWPKLLNYMSISFS</sequence>
<comment type="caution">
    <text evidence="7">The sequence shown here is derived from an EMBL/GenBank/DDBJ whole genome shotgun (WGS) entry which is preliminary data.</text>
</comment>
<dbReference type="AlphaFoldDB" id="A0A3S4ZS92"/>
<dbReference type="OrthoDB" id="191371at2759"/>
<dbReference type="InterPro" id="IPR006823">
    <property type="entry name" value="Ceramidase_alk"/>
</dbReference>
<dbReference type="PANTHER" id="PTHR12670:SF1">
    <property type="entry name" value="NEUTRAL CERAMIDASE"/>
    <property type="match status" value="1"/>
</dbReference>
<name>A0A3S4ZS92_9PLAT</name>
<keyword evidence="8" id="KW-1185">Reference proteome</keyword>
<feature type="chain" id="PRO_5018743360" description="Neutral ceramidase" evidence="5">
    <location>
        <begin position="28"/>
        <end position="426"/>
    </location>
</feature>
<dbReference type="Pfam" id="PF04734">
    <property type="entry name" value="Ceramidase_alk"/>
    <property type="match status" value="1"/>
</dbReference>
<dbReference type="GO" id="GO:0046514">
    <property type="term" value="P:ceramide catabolic process"/>
    <property type="evidence" value="ECO:0007669"/>
    <property type="project" value="InterPro"/>
</dbReference>
<dbReference type="GO" id="GO:0046512">
    <property type="term" value="P:sphingosine biosynthetic process"/>
    <property type="evidence" value="ECO:0007669"/>
    <property type="project" value="TreeGrafter"/>
</dbReference>
<dbReference type="InterPro" id="IPR031329">
    <property type="entry name" value="NEUT/ALK_ceramidase_N"/>
</dbReference>
<dbReference type="GO" id="GO:0042759">
    <property type="term" value="P:long-chain fatty acid biosynthetic process"/>
    <property type="evidence" value="ECO:0007669"/>
    <property type="project" value="TreeGrafter"/>
</dbReference>
<keyword evidence="5" id="KW-0732">Signal</keyword>
<comment type="cofactor">
    <cofactor evidence="3">
        <name>Zn(2+)</name>
        <dbReference type="ChEBI" id="CHEBI:29105"/>
    </cofactor>
    <text evidence="3">Binds 1 zinc ion per subunit.</text>
</comment>
<evidence type="ECO:0000256" key="5">
    <source>
        <dbReference type="SAM" id="SignalP"/>
    </source>
</evidence>
<comment type="similarity">
    <text evidence="4">Belongs to the neutral ceramidase family.</text>
</comment>
<keyword evidence="4" id="KW-0443">Lipid metabolism</keyword>
<feature type="domain" description="Neutral/alkaline non-lysosomal ceramidase N-terminal" evidence="6">
    <location>
        <begin position="28"/>
        <end position="409"/>
    </location>
</feature>
<keyword evidence="4" id="KW-0746">Sphingolipid metabolism</keyword>
<evidence type="ECO:0000313" key="8">
    <source>
        <dbReference type="Proteomes" id="UP000784294"/>
    </source>
</evidence>
<comment type="catalytic activity">
    <reaction evidence="4">
        <text>an N-acylsphing-4-enine + H2O = sphing-4-enine + a fatty acid</text>
        <dbReference type="Rhea" id="RHEA:20856"/>
        <dbReference type="ChEBI" id="CHEBI:15377"/>
        <dbReference type="ChEBI" id="CHEBI:28868"/>
        <dbReference type="ChEBI" id="CHEBI:52639"/>
        <dbReference type="ChEBI" id="CHEBI:57756"/>
        <dbReference type="EC" id="3.5.1.23"/>
    </reaction>
</comment>
<keyword evidence="4" id="KW-0378">Hydrolase</keyword>
<protein>
    <recommendedName>
        <fullName evidence="1 4">Neutral ceramidase</fullName>
        <ecNumber evidence="4">3.5.1.23</ecNumber>
    </recommendedName>
</protein>
<keyword evidence="3" id="KW-0862">Zinc</keyword>
<evidence type="ECO:0000256" key="4">
    <source>
        <dbReference type="RuleBase" id="RU366019"/>
    </source>
</evidence>
<feature type="binding site" evidence="3">
    <location>
        <position position="120"/>
    </location>
    <ligand>
        <name>Zn(2+)</name>
        <dbReference type="ChEBI" id="CHEBI:29105"/>
    </ligand>
</feature>
<organism evidence="7 8">
    <name type="scientific">Protopolystoma xenopodis</name>
    <dbReference type="NCBI Taxonomy" id="117903"/>
    <lineage>
        <taxon>Eukaryota</taxon>
        <taxon>Metazoa</taxon>
        <taxon>Spiralia</taxon>
        <taxon>Lophotrochozoa</taxon>
        <taxon>Platyhelminthes</taxon>
        <taxon>Monogenea</taxon>
        <taxon>Polyopisthocotylea</taxon>
        <taxon>Polystomatidea</taxon>
        <taxon>Polystomatidae</taxon>
        <taxon>Protopolystoma</taxon>
    </lineage>
</organism>
<feature type="active site" description="Nucleophile" evidence="2">
    <location>
        <position position="292"/>
    </location>
</feature>